<evidence type="ECO:0000256" key="2">
    <source>
        <dbReference type="ARBA" id="ARBA00004496"/>
    </source>
</evidence>
<dbReference type="PANTHER" id="PTHR13697:SF4">
    <property type="entry name" value="ATP-DEPENDENT 6-PHOSPHOFRUCTOKINASE"/>
    <property type="match status" value="1"/>
</dbReference>
<evidence type="ECO:0000256" key="10">
    <source>
        <dbReference type="ARBA" id="ARBA00022840"/>
    </source>
</evidence>
<dbReference type="PANTHER" id="PTHR13697">
    <property type="entry name" value="PHOSPHOFRUCTOKINASE"/>
    <property type="match status" value="1"/>
</dbReference>
<dbReference type="SUPFAM" id="SSF53784">
    <property type="entry name" value="Phosphofructokinase"/>
    <property type="match status" value="1"/>
</dbReference>
<dbReference type="GO" id="GO:0006002">
    <property type="term" value="P:fructose 6-phosphate metabolic process"/>
    <property type="evidence" value="ECO:0007669"/>
    <property type="project" value="InterPro"/>
</dbReference>
<dbReference type="EMBL" id="RYZH01000001">
    <property type="protein sequence ID" value="RUL89610.1"/>
    <property type="molecule type" value="Genomic_DNA"/>
</dbReference>
<feature type="domain" description="Phosphofructokinase" evidence="15">
    <location>
        <begin position="177"/>
        <end position="353"/>
    </location>
</feature>
<dbReference type="AlphaFoldDB" id="A0A432MQH2"/>
<evidence type="ECO:0000256" key="6">
    <source>
        <dbReference type="ARBA" id="ARBA00022679"/>
    </source>
</evidence>
<dbReference type="PRINTS" id="PR00476">
    <property type="entry name" value="PHFRCTKINASE"/>
</dbReference>
<reference evidence="16 17" key="2">
    <citation type="submission" date="2019-01" db="EMBL/GenBank/DDBJ databases">
        <title>Tautonia sociabilis, a novel thermotolerant planctomycete of Isosphaeraceae family, isolated from a 4000 m deep subterranean habitat.</title>
        <authorList>
            <person name="Kovaleva O.L."/>
            <person name="Elcheninov A.G."/>
            <person name="Van Heerden E."/>
            <person name="Toshchakov S.V."/>
            <person name="Novikov A."/>
            <person name="Bonch-Osmolovskaya E.A."/>
            <person name="Kublanov I.V."/>
        </authorList>
    </citation>
    <scope>NUCLEOTIDE SEQUENCE [LARGE SCALE GENOMIC DNA]</scope>
    <source>
        <strain evidence="16 17">GM2012</strain>
    </source>
</reference>
<keyword evidence="7" id="KW-0479">Metal-binding</keyword>
<keyword evidence="12" id="KW-0324">Glycolysis</keyword>
<comment type="similarity">
    <text evidence="13">Belongs to the phosphofructokinase type A (PFKA) family.</text>
</comment>
<dbReference type="GO" id="GO:0005945">
    <property type="term" value="C:6-phosphofructokinase complex"/>
    <property type="evidence" value="ECO:0007669"/>
    <property type="project" value="TreeGrafter"/>
</dbReference>
<sequence>MKRIGILTAGGDTPALNATIAGAVERANQLRIEVIGLIKGYSGLLNPEVPHVHLNPLFQSIPELDAARGGTILGASRDYVSADDRETIERVVSRLNRLGVEGLICIGGDGTLNGMQAICESLPTVLAPKTIDNDLGLNYADEPSEFSRVPDEQSPKGYRYTKAEERRFELEEMVNFATPGYATSVFVAAQNVQRIRTTAESHRRIAVIEVMGRDCGMIALGTAFGQPDMILVPEVPVDPEAVVTRVLEILDCQKHAVICVSEGIKDAQGHNFGAVRTVKDPAGNIQYSGAAEAVKQILVEQIGDAFFTRKRRNESADAAIFCRKIGHTQRGGRPIRFDRFQASQLGGEAVDLLVEGRHNYVATLQYRDGGFVHEGIDASRLRDRWGVIHARPLSRSFYDEARFRPSAKGVAYLQAIFSDALGSEDLEAQRPIFDSGNLIRPYDSVNFHISKRIRRLCPDAG</sequence>
<gene>
    <name evidence="16" type="ORF">TsocGM_00100</name>
</gene>
<evidence type="ECO:0000256" key="3">
    <source>
        <dbReference type="ARBA" id="ARBA00004679"/>
    </source>
</evidence>
<dbReference type="InterPro" id="IPR000023">
    <property type="entry name" value="Phosphofructokinase_dom"/>
</dbReference>
<evidence type="ECO:0000256" key="4">
    <source>
        <dbReference type="ARBA" id="ARBA00012055"/>
    </source>
</evidence>
<dbReference type="GO" id="GO:0016208">
    <property type="term" value="F:AMP binding"/>
    <property type="evidence" value="ECO:0007669"/>
    <property type="project" value="TreeGrafter"/>
</dbReference>
<comment type="subcellular location">
    <subcellularLocation>
        <location evidence="2">Cytoplasm</location>
    </subcellularLocation>
</comment>
<evidence type="ECO:0000256" key="9">
    <source>
        <dbReference type="ARBA" id="ARBA00022777"/>
    </source>
</evidence>
<dbReference type="GO" id="GO:0003872">
    <property type="term" value="F:6-phosphofructokinase activity"/>
    <property type="evidence" value="ECO:0007669"/>
    <property type="project" value="UniProtKB-EC"/>
</dbReference>
<keyword evidence="8" id="KW-0547">Nucleotide-binding</keyword>
<keyword evidence="17" id="KW-1185">Reference proteome</keyword>
<dbReference type="Pfam" id="PF00365">
    <property type="entry name" value="PFK"/>
    <property type="match status" value="2"/>
</dbReference>
<comment type="catalytic activity">
    <reaction evidence="14">
        <text>beta-D-fructose 6-phosphate + ATP = beta-D-fructose 1,6-bisphosphate + ADP + H(+)</text>
        <dbReference type="Rhea" id="RHEA:16109"/>
        <dbReference type="ChEBI" id="CHEBI:15378"/>
        <dbReference type="ChEBI" id="CHEBI:30616"/>
        <dbReference type="ChEBI" id="CHEBI:32966"/>
        <dbReference type="ChEBI" id="CHEBI:57634"/>
        <dbReference type="ChEBI" id="CHEBI:456216"/>
        <dbReference type="EC" id="2.7.1.11"/>
    </reaction>
</comment>
<proteinExistence type="inferred from homology"/>
<dbReference type="GO" id="GO:0070095">
    <property type="term" value="F:fructose-6-phosphate binding"/>
    <property type="evidence" value="ECO:0007669"/>
    <property type="project" value="TreeGrafter"/>
</dbReference>
<keyword evidence="10" id="KW-0067">ATP-binding</keyword>
<comment type="caution">
    <text evidence="16">The sequence shown here is derived from an EMBL/GenBank/DDBJ whole genome shotgun (WGS) entry which is preliminary data.</text>
</comment>
<evidence type="ECO:0000256" key="11">
    <source>
        <dbReference type="ARBA" id="ARBA00022842"/>
    </source>
</evidence>
<dbReference type="RefSeq" id="WP_126723278.1">
    <property type="nucleotide sequence ID" value="NZ_RYZH01000001.1"/>
</dbReference>
<dbReference type="Gene3D" id="3.40.50.450">
    <property type="match status" value="1"/>
</dbReference>
<evidence type="ECO:0000313" key="17">
    <source>
        <dbReference type="Proteomes" id="UP000280296"/>
    </source>
</evidence>
<comment type="pathway">
    <text evidence="3">Carbohydrate degradation; glycolysis; D-glyceraldehyde 3-phosphate and glycerone phosphate from D-glucose: step 3/4.</text>
</comment>
<evidence type="ECO:0000256" key="8">
    <source>
        <dbReference type="ARBA" id="ARBA00022741"/>
    </source>
</evidence>
<dbReference type="Gene3D" id="3.40.50.460">
    <property type="entry name" value="Phosphofructokinase domain"/>
    <property type="match status" value="1"/>
</dbReference>
<dbReference type="GO" id="GO:0048029">
    <property type="term" value="F:monosaccharide binding"/>
    <property type="evidence" value="ECO:0007669"/>
    <property type="project" value="TreeGrafter"/>
</dbReference>
<dbReference type="GO" id="GO:0005524">
    <property type="term" value="F:ATP binding"/>
    <property type="evidence" value="ECO:0007669"/>
    <property type="project" value="UniProtKB-KW"/>
</dbReference>
<evidence type="ECO:0000256" key="5">
    <source>
        <dbReference type="ARBA" id="ARBA00022490"/>
    </source>
</evidence>
<evidence type="ECO:0000256" key="13">
    <source>
        <dbReference type="ARBA" id="ARBA00038478"/>
    </source>
</evidence>
<evidence type="ECO:0000259" key="15">
    <source>
        <dbReference type="Pfam" id="PF00365"/>
    </source>
</evidence>
<protein>
    <recommendedName>
        <fullName evidence="4">6-phosphofructokinase</fullName>
        <ecNumber evidence="4">2.7.1.11</ecNumber>
    </recommendedName>
</protein>
<dbReference type="GO" id="GO:0061621">
    <property type="term" value="P:canonical glycolysis"/>
    <property type="evidence" value="ECO:0007669"/>
    <property type="project" value="TreeGrafter"/>
</dbReference>
<dbReference type="GO" id="GO:0030388">
    <property type="term" value="P:fructose 1,6-bisphosphate metabolic process"/>
    <property type="evidence" value="ECO:0007669"/>
    <property type="project" value="TreeGrafter"/>
</dbReference>
<organism evidence="16 17">
    <name type="scientific">Tautonia sociabilis</name>
    <dbReference type="NCBI Taxonomy" id="2080755"/>
    <lineage>
        <taxon>Bacteria</taxon>
        <taxon>Pseudomonadati</taxon>
        <taxon>Planctomycetota</taxon>
        <taxon>Planctomycetia</taxon>
        <taxon>Isosphaerales</taxon>
        <taxon>Isosphaeraceae</taxon>
        <taxon>Tautonia</taxon>
    </lineage>
</organism>
<comment type="cofactor">
    <cofactor evidence="1">
        <name>Mg(2+)</name>
        <dbReference type="ChEBI" id="CHEBI:18420"/>
    </cofactor>
</comment>
<evidence type="ECO:0000256" key="7">
    <source>
        <dbReference type="ARBA" id="ARBA00022723"/>
    </source>
</evidence>
<evidence type="ECO:0000256" key="12">
    <source>
        <dbReference type="ARBA" id="ARBA00023152"/>
    </source>
</evidence>
<dbReference type="GO" id="GO:0042802">
    <property type="term" value="F:identical protein binding"/>
    <property type="evidence" value="ECO:0007669"/>
    <property type="project" value="TreeGrafter"/>
</dbReference>
<evidence type="ECO:0000313" key="16">
    <source>
        <dbReference type="EMBL" id="RUL89610.1"/>
    </source>
</evidence>
<reference evidence="16 17" key="1">
    <citation type="submission" date="2018-12" db="EMBL/GenBank/DDBJ databases">
        <authorList>
            <person name="Toschakov S.V."/>
        </authorList>
    </citation>
    <scope>NUCLEOTIDE SEQUENCE [LARGE SCALE GENOMIC DNA]</scope>
    <source>
        <strain evidence="16 17">GM2012</strain>
    </source>
</reference>
<dbReference type="InterPro" id="IPR035966">
    <property type="entry name" value="PKF_sf"/>
</dbReference>
<keyword evidence="6" id="KW-0808">Transferase</keyword>
<keyword evidence="5" id="KW-0963">Cytoplasm</keyword>
<evidence type="ECO:0000256" key="1">
    <source>
        <dbReference type="ARBA" id="ARBA00001946"/>
    </source>
</evidence>
<accession>A0A432MQH2</accession>
<evidence type="ECO:0000256" key="14">
    <source>
        <dbReference type="ARBA" id="ARBA00048070"/>
    </source>
</evidence>
<dbReference type="OrthoDB" id="9802503at2"/>
<feature type="domain" description="Phosphofructokinase" evidence="15">
    <location>
        <begin position="3"/>
        <end position="135"/>
    </location>
</feature>
<dbReference type="UniPathway" id="UPA00109">
    <property type="reaction ID" value="UER00182"/>
</dbReference>
<dbReference type="Proteomes" id="UP000280296">
    <property type="component" value="Unassembled WGS sequence"/>
</dbReference>
<keyword evidence="11" id="KW-0460">Magnesium</keyword>
<dbReference type="EC" id="2.7.1.11" evidence="4"/>
<dbReference type="InterPro" id="IPR022953">
    <property type="entry name" value="ATP_PFK"/>
</dbReference>
<name>A0A432MQH2_9BACT</name>
<dbReference type="GO" id="GO:0046872">
    <property type="term" value="F:metal ion binding"/>
    <property type="evidence" value="ECO:0007669"/>
    <property type="project" value="UniProtKB-KW"/>
</dbReference>
<keyword evidence="9 16" id="KW-0418">Kinase</keyword>